<name>B3T2F4_9ZZZZ</name>
<dbReference type="InterPro" id="IPR027266">
    <property type="entry name" value="TrmE/GcvT-like"/>
</dbReference>
<dbReference type="Pfam" id="PF01571">
    <property type="entry name" value="GCV_T"/>
    <property type="match status" value="1"/>
</dbReference>
<feature type="domain" description="Aminomethyltransferase C-terminal" evidence="2">
    <location>
        <begin position="358"/>
        <end position="433"/>
    </location>
</feature>
<dbReference type="PANTHER" id="PTHR43757">
    <property type="entry name" value="AMINOMETHYLTRANSFERASE"/>
    <property type="match status" value="1"/>
</dbReference>
<accession>B3T2F4</accession>
<feature type="domain" description="GCVT N-terminal" evidence="1">
    <location>
        <begin position="84"/>
        <end position="323"/>
    </location>
</feature>
<gene>
    <name evidence="3" type="ORF">ALOHA_HF4000141F21ctg1g29</name>
</gene>
<dbReference type="SUPFAM" id="SSF101790">
    <property type="entry name" value="Aminomethyltransferase beta-barrel domain"/>
    <property type="match status" value="1"/>
</dbReference>
<dbReference type="PANTHER" id="PTHR43757:SF2">
    <property type="entry name" value="AMINOMETHYLTRANSFERASE, MITOCHONDRIAL"/>
    <property type="match status" value="1"/>
</dbReference>
<organism evidence="3">
    <name type="scientific">uncultured marine microorganism HF4000_141F21</name>
    <dbReference type="NCBI Taxonomy" id="455525"/>
    <lineage>
        <taxon>unclassified sequences</taxon>
        <taxon>environmental samples</taxon>
    </lineage>
</organism>
<proteinExistence type="predicted"/>
<evidence type="ECO:0000259" key="2">
    <source>
        <dbReference type="Pfam" id="PF08669"/>
    </source>
</evidence>
<evidence type="ECO:0000259" key="1">
    <source>
        <dbReference type="Pfam" id="PF01571"/>
    </source>
</evidence>
<dbReference type="InterPro" id="IPR029043">
    <property type="entry name" value="GcvT/YgfZ_C"/>
</dbReference>
<dbReference type="GO" id="GO:0016740">
    <property type="term" value="F:transferase activity"/>
    <property type="evidence" value="ECO:0007669"/>
    <property type="project" value="UniProtKB-KW"/>
</dbReference>
<protein>
    <submittedName>
        <fullName evidence="3">Putative glycine cleavage T-protein (Aminomethyl transferase)</fullName>
    </submittedName>
</protein>
<evidence type="ECO:0000313" key="3">
    <source>
        <dbReference type="EMBL" id="ABZ06763.1"/>
    </source>
</evidence>
<dbReference type="AlphaFoldDB" id="B3T2F4"/>
<reference evidence="3" key="1">
    <citation type="journal article" date="2008" name="ISME J.">
        <title>Genomic patterns of recombination, clonal divergence and environment in marine microbial populations.</title>
        <authorList>
            <person name="Konstantinidis K.T."/>
            <person name="Delong E.F."/>
        </authorList>
    </citation>
    <scope>NUCLEOTIDE SEQUENCE</scope>
</reference>
<dbReference type="Gene3D" id="3.30.1360.120">
    <property type="entry name" value="Probable tRNA modification gtpase trme, domain 1"/>
    <property type="match status" value="1"/>
</dbReference>
<dbReference type="EMBL" id="EU016584">
    <property type="protein sequence ID" value="ABZ06763.1"/>
    <property type="molecule type" value="Genomic_DNA"/>
</dbReference>
<sequence length="470" mass="53253">MSKKKKKKNKTKLKSFKTEKVNYNKVKHAISVDQSDRHVPYNLRQSGSTKVEMLISTRVRKSPYWHLSMKAGCWRATIYNRVYHPRGYVRPEKGGAMVEYKAIKNHVTMWNVAVERQIRVKGPDAEKFTDYVITRDATKISTMRGRYVILCNYKGGVLNDPVLMRVADDEFWFSLSDSDIGMYLQGVNADKRFNVEIDEIDACPVQIQGPKAKALMQDLIGDQVDMNNIPFYGLAEAKVGGRSCVISQSGFSGEAGYEIYLRNATLYAEDMWNAVLKAGKKHKLMVIAPAHHRRIQAGILSWGQDMDQEHNPFQCNLGYQVSLSGKGEWNKQTDYVGKDALETMKEQLKNGVKPYKLQLVGLELGGKPIEEYAPDFWLISNSSGGKPVGYITSPWHHPEKRQNIAMGYVPYEGNLNTKGFPIGNFGKKYKVHLPKKYSNKPVDATVVPIPFTQSFNVNTREAEILAILNK</sequence>
<dbReference type="Pfam" id="PF08669">
    <property type="entry name" value="GCV_T_C"/>
    <property type="match status" value="1"/>
</dbReference>
<dbReference type="InterPro" id="IPR006222">
    <property type="entry name" value="GCVT_N"/>
</dbReference>
<dbReference type="InterPro" id="IPR028896">
    <property type="entry name" value="GcvT/YgfZ/DmdA"/>
</dbReference>
<dbReference type="InterPro" id="IPR013977">
    <property type="entry name" value="GcvT_C"/>
</dbReference>
<dbReference type="SUPFAM" id="SSF103025">
    <property type="entry name" value="Folate-binding domain"/>
    <property type="match status" value="1"/>
</dbReference>
<keyword evidence="3" id="KW-0808">Transferase</keyword>